<evidence type="ECO:0000256" key="8">
    <source>
        <dbReference type="SAM" id="Phobius"/>
    </source>
</evidence>
<dbReference type="PATRIC" id="fig|1173027.3.peg.6518"/>
<comment type="similarity">
    <text evidence="2">Belongs to the auxin efflux carrier (TC 2.A.69) family.</text>
</comment>
<comment type="subcellular location">
    <subcellularLocation>
        <location evidence="1">Cell membrane</location>
        <topology evidence="1">Multi-pass membrane protein</topology>
    </subcellularLocation>
</comment>
<evidence type="ECO:0000313" key="9">
    <source>
        <dbReference type="EMBL" id="AFZ21495.1"/>
    </source>
</evidence>
<dbReference type="GO" id="GO:0055085">
    <property type="term" value="P:transmembrane transport"/>
    <property type="evidence" value="ECO:0007669"/>
    <property type="project" value="InterPro"/>
</dbReference>
<reference evidence="9 10" key="1">
    <citation type="submission" date="2012-06" db="EMBL/GenBank/DDBJ databases">
        <title>Finished chromosome of genome of Microcoleus sp. PCC 7113.</title>
        <authorList>
            <consortium name="US DOE Joint Genome Institute"/>
            <person name="Gugger M."/>
            <person name="Coursin T."/>
            <person name="Rippka R."/>
            <person name="Tandeau De Marsac N."/>
            <person name="Huntemann M."/>
            <person name="Wei C.-L."/>
            <person name="Han J."/>
            <person name="Detter J.C."/>
            <person name="Han C."/>
            <person name="Tapia R."/>
            <person name="Chen A."/>
            <person name="Kyrpides N."/>
            <person name="Mavromatis K."/>
            <person name="Markowitz V."/>
            <person name="Szeto E."/>
            <person name="Ivanova N."/>
            <person name="Pagani I."/>
            <person name="Pati A."/>
            <person name="Goodwin L."/>
            <person name="Nordberg H.P."/>
            <person name="Cantor M.N."/>
            <person name="Hua S.X."/>
            <person name="Woyke T."/>
            <person name="Kerfeld C.A."/>
        </authorList>
    </citation>
    <scope>NUCLEOTIDE SEQUENCE [LARGE SCALE GENOMIC DNA]</scope>
    <source>
        <strain evidence="9 10">PCC 7113</strain>
    </source>
</reference>
<dbReference type="InterPro" id="IPR004776">
    <property type="entry name" value="Mem_transp_PIN-like"/>
</dbReference>
<organism evidence="9 10">
    <name type="scientific">Allocoleopsis franciscana PCC 7113</name>
    <dbReference type="NCBI Taxonomy" id="1173027"/>
    <lineage>
        <taxon>Bacteria</taxon>
        <taxon>Bacillati</taxon>
        <taxon>Cyanobacteriota</taxon>
        <taxon>Cyanophyceae</taxon>
        <taxon>Coleofasciculales</taxon>
        <taxon>Coleofasciculaceae</taxon>
        <taxon>Allocoleopsis</taxon>
        <taxon>Allocoleopsis franciscana</taxon>
    </lineage>
</organism>
<name>K9WM59_9CYAN</name>
<keyword evidence="6 8" id="KW-1133">Transmembrane helix</keyword>
<dbReference type="InterPro" id="IPR038770">
    <property type="entry name" value="Na+/solute_symporter_sf"/>
</dbReference>
<dbReference type="EMBL" id="CP003630">
    <property type="protein sequence ID" value="AFZ21495.1"/>
    <property type="molecule type" value="Genomic_DNA"/>
</dbReference>
<protein>
    <submittedName>
        <fullName evidence="9">Putative permease</fullName>
    </submittedName>
</protein>
<dbReference type="OrthoDB" id="419762at2"/>
<dbReference type="Pfam" id="PF03547">
    <property type="entry name" value="Mem_trans"/>
    <property type="match status" value="1"/>
</dbReference>
<evidence type="ECO:0000256" key="2">
    <source>
        <dbReference type="ARBA" id="ARBA00010145"/>
    </source>
</evidence>
<dbReference type="PANTHER" id="PTHR36838">
    <property type="entry name" value="AUXIN EFFLUX CARRIER FAMILY PROTEIN"/>
    <property type="match status" value="1"/>
</dbReference>
<feature type="transmembrane region" description="Helical" evidence="8">
    <location>
        <begin position="308"/>
        <end position="329"/>
    </location>
</feature>
<dbReference type="Proteomes" id="UP000010471">
    <property type="component" value="Chromosome"/>
</dbReference>
<feature type="transmembrane region" description="Helical" evidence="8">
    <location>
        <begin position="6"/>
        <end position="26"/>
    </location>
</feature>
<feature type="transmembrane region" description="Helical" evidence="8">
    <location>
        <begin position="62"/>
        <end position="85"/>
    </location>
</feature>
<evidence type="ECO:0000256" key="3">
    <source>
        <dbReference type="ARBA" id="ARBA00022448"/>
    </source>
</evidence>
<keyword evidence="7 8" id="KW-0472">Membrane</keyword>
<evidence type="ECO:0000313" key="10">
    <source>
        <dbReference type="Proteomes" id="UP000010471"/>
    </source>
</evidence>
<feature type="transmembrane region" description="Helical" evidence="8">
    <location>
        <begin position="189"/>
        <end position="210"/>
    </location>
</feature>
<keyword evidence="4" id="KW-1003">Cell membrane</keyword>
<dbReference type="STRING" id="1173027.Mic7113_5882"/>
<keyword evidence="10" id="KW-1185">Reference proteome</keyword>
<dbReference type="eggNOG" id="COG0679">
    <property type="taxonomic scope" value="Bacteria"/>
</dbReference>
<dbReference type="HOGENOM" id="CLU_056175_5_1_3"/>
<feature type="transmembrane region" description="Helical" evidence="8">
    <location>
        <begin position="252"/>
        <end position="275"/>
    </location>
</feature>
<sequence>MIDSLFHAYAPLIFWSGLGFVLFRFIPERFPKLLGLALYWVGVPLQLLVLGRQTELSHGGELIPLVAVGVLLLSMGLALLSWWGLPGLSRGNTTESSPESPKNSLLDFSFSNINKLGRASLGSFILASMLGNTGFIGLALTQVLFGTENISWPVLFSVTSNVVGNYGIAVFIASYFGRSDSKNHWWIQLRDVLTVPTLWAFIIGFSTRNIELPSSLETGLEQAVWVVIAFALLLVGLRLGSVHGWRSLKRAWMPTLLKVVIVPMLVGLGATYFGLTGDSRLTLVLMSGTPTGLSVLILAEVYELDRELLASSIALSFVGLLLMLPVWLVCFG</sequence>
<feature type="transmembrane region" description="Helical" evidence="8">
    <location>
        <begin position="150"/>
        <end position="177"/>
    </location>
</feature>
<evidence type="ECO:0000256" key="7">
    <source>
        <dbReference type="ARBA" id="ARBA00023136"/>
    </source>
</evidence>
<feature type="transmembrane region" description="Helical" evidence="8">
    <location>
        <begin position="121"/>
        <end position="144"/>
    </location>
</feature>
<keyword evidence="3" id="KW-0813">Transport</keyword>
<feature type="transmembrane region" description="Helical" evidence="8">
    <location>
        <begin position="222"/>
        <end position="240"/>
    </location>
</feature>
<dbReference type="PANTHER" id="PTHR36838:SF1">
    <property type="entry name" value="SLR1864 PROTEIN"/>
    <property type="match status" value="1"/>
</dbReference>
<dbReference type="RefSeq" id="WP_015185624.1">
    <property type="nucleotide sequence ID" value="NC_019738.1"/>
</dbReference>
<dbReference type="KEGG" id="mic:Mic7113_5882"/>
<accession>K9WM59</accession>
<feature type="transmembrane region" description="Helical" evidence="8">
    <location>
        <begin position="33"/>
        <end position="50"/>
    </location>
</feature>
<evidence type="ECO:0000256" key="6">
    <source>
        <dbReference type="ARBA" id="ARBA00022989"/>
    </source>
</evidence>
<dbReference type="AlphaFoldDB" id="K9WM59"/>
<dbReference type="GO" id="GO:0005886">
    <property type="term" value="C:plasma membrane"/>
    <property type="evidence" value="ECO:0007669"/>
    <property type="project" value="UniProtKB-SubCell"/>
</dbReference>
<keyword evidence="5 8" id="KW-0812">Transmembrane</keyword>
<evidence type="ECO:0000256" key="5">
    <source>
        <dbReference type="ARBA" id="ARBA00022692"/>
    </source>
</evidence>
<evidence type="ECO:0000256" key="1">
    <source>
        <dbReference type="ARBA" id="ARBA00004651"/>
    </source>
</evidence>
<gene>
    <name evidence="9" type="ORF">Mic7113_5882</name>
</gene>
<dbReference type="Gene3D" id="1.20.1530.20">
    <property type="match status" value="1"/>
</dbReference>
<evidence type="ECO:0000256" key="4">
    <source>
        <dbReference type="ARBA" id="ARBA00022475"/>
    </source>
</evidence>
<proteinExistence type="inferred from homology"/>